<keyword evidence="1" id="KW-0812">Transmembrane</keyword>
<dbReference type="OrthoDB" id="7997654at2"/>
<keyword evidence="1" id="KW-0472">Membrane</keyword>
<evidence type="ECO:0008006" key="4">
    <source>
        <dbReference type="Google" id="ProtNLM"/>
    </source>
</evidence>
<accession>A0A318SYF0</accession>
<dbReference type="AlphaFoldDB" id="A0A318SYF0"/>
<organism evidence="2 3">
    <name type="scientific">Phyllobacterium leguminum</name>
    <dbReference type="NCBI Taxonomy" id="314237"/>
    <lineage>
        <taxon>Bacteria</taxon>
        <taxon>Pseudomonadati</taxon>
        <taxon>Pseudomonadota</taxon>
        <taxon>Alphaproteobacteria</taxon>
        <taxon>Hyphomicrobiales</taxon>
        <taxon>Phyllobacteriaceae</taxon>
        <taxon>Phyllobacterium</taxon>
    </lineage>
</organism>
<reference evidence="2 3" key="1">
    <citation type="submission" date="2018-06" db="EMBL/GenBank/DDBJ databases">
        <title>Genomic Encyclopedia of Type Strains, Phase III (KMG-III): the genomes of soil and plant-associated and newly described type strains.</title>
        <authorList>
            <person name="Whitman W."/>
        </authorList>
    </citation>
    <scope>NUCLEOTIDE SEQUENCE [LARGE SCALE GENOMIC DNA]</scope>
    <source>
        <strain evidence="2 3">ORS 1419</strain>
    </source>
</reference>
<dbReference type="Proteomes" id="UP000247454">
    <property type="component" value="Unassembled WGS sequence"/>
</dbReference>
<evidence type="ECO:0000256" key="1">
    <source>
        <dbReference type="SAM" id="Phobius"/>
    </source>
</evidence>
<gene>
    <name evidence="2" type="ORF">C7477_12525</name>
</gene>
<keyword evidence="1" id="KW-1133">Transmembrane helix</keyword>
<keyword evidence="3" id="KW-1185">Reference proteome</keyword>
<feature type="transmembrane region" description="Helical" evidence="1">
    <location>
        <begin position="12"/>
        <end position="33"/>
    </location>
</feature>
<dbReference type="RefSeq" id="WP_110754110.1">
    <property type="nucleotide sequence ID" value="NZ_QJTF01000025.1"/>
</dbReference>
<evidence type="ECO:0000313" key="2">
    <source>
        <dbReference type="EMBL" id="PYE86432.1"/>
    </source>
</evidence>
<dbReference type="EMBL" id="QJTF01000025">
    <property type="protein sequence ID" value="PYE86432.1"/>
    <property type="molecule type" value="Genomic_DNA"/>
</dbReference>
<name>A0A318SYF0_9HYPH</name>
<feature type="transmembrane region" description="Helical" evidence="1">
    <location>
        <begin position="45"/>
        <end position="64"/>
    </location>
</feature>
<evidence type="ECO:0000313" key="3">
    <source>
        <dbReference type="Proteomes" id="UP000247454"/>
    </source>
</evidence>
<comment type="caution">
    <text evidence="2">The sequence shown here is derived from an EMBL/GenBank/DDBJ whole genome shotgun (WGS) entry which is preliminary data.</text>
</comment>
<proteinExistence type="predicted"/>
<protein>
    <recommendedName>
        <fullName evidence="4">Amino acid transporter</fullName>
    </recommendedName>
</protein>
<sequence>MTLIHNERIKLLATYFNGIGIAVFAVGGFAPAISSIYSPNGPTPALMFISFVCILASFALHYAASNILRRLEP</sequence>